<keyword evidence="9" id="KW-0411">Iron-sulfur</keyword>
<name>A0A1X4G2K5_9CYAN</name>
<dbReference type="GO" id="GO:0046872">
    <property type="term" value="F:metal ion binding"/>
    <property type="evidence" value="ECO:0007669"/>
    <property type="project" value="UniProtKB-KW"/>
</dbReference>
<dbReference type="InterPro" id="IPR019574">
    <property type="entry name" value="NADH_UbQ_OxRdtase_Gsu_4Fe4S-bd"/>
</dbReference>
<evidence type="ECO:0000256" key="6">
    <source>
        <dbReference type="ARBA" id="ARBA00022723"/>
    </source>
</evidence>
<dbReference type="InterPro" id="IPR054351">
    <property type="entry name" value="NADH_UbQ_OxRdtase_ferredoxin"/>
</dbReference>
<dbReference type="PROSITE" id="PS51379">
    <property type="entry name" value="4FE4S_FER_2"/>
    <property type="match status" value="2"/>
</dbReference>
<evidence type="ECO:0000259" key="15">
    <source>
        <dbReference type="PROSITE" id="PS51839"/>
    </source>
</evidence>
<dbReference type="Gene3D" id="3.30.70.20">
    <property type="match status" value="1"/>
</dbReference>
<dbReference type="NCBIfam" id="NF005745">
    <property type="entry name" value="PRK07569.1"/>
    <property type="match status" value="1"/>
</dbReference>
<keyword evidence="16" id="KW-0371">Homeobox</keyword>
<dbReference type="RefSeq" id="WP_009341609.1">
    <property type="nucleotide sequence ID" value="NZ_NBYN01000074.1"/>
</dbReference>
<dbReference type="Gene3D" id="3.10.20.740">
    <property type="match status" value="1"/>
</dbReference>
<dbReference type="Pfam" id="PF13510">
    <property type="entry name" value="Fer2_4"/>
    <property type="match status" value="1"/>
</dbReference>
<dbReference type="GO" id="GO:0051537">
    <property type="term" value="F:2 iron, 2 sulfur cluster binding"/>
    <property type="evidence" value="ECO:0007669"/>
    <property type="project" value="UniProtKB-KW"/>
</dbReference>
<comment type="similarity">
    <text evidence="3">Belongs to the complex I 75 kDa subunit family.</text>
</comment>
<keyword evidence="8" id="KW-0408">Iron</keyword>
<keyword evidence="7" id="KW-1278">Translocase</keyword>
<evidence type="ECO:0000256" key="4">
    <source>
        <dbReference type="ARBA" id="ARBA00022485"/>
    </source>
</evidence>
<dbReference type="GO" id="GO:0016020">
    <property type="term" value="C:membrane"/>
    <property type="evidence" value="ECO:0007669"/>
    <property type="project" value="UniProtKB-SubCell"/>
</dbReference>
<dbReference type="PANTHER" id="PTHR24960:SF84">
    <property type="entry name" value="HYDROGENASE SUBUNIT"/>
    <property type="match status" value="1"/>
</dbReference>
<dbReference type="FunFam" id="3.30.70.20:FF:000002">
    <property type="entry name" value="NADH-ubiquinone oxidoreductase 75 kDa subunit"/>
    <property type="match status" value="1"/>
</dbReference>
<dbReference type="InterPro" id="IPR050157">
    <property type="entry name" value="PSI_iron-sulfur_center"/>
</dbReference>
<dbReference type="InterPro" id="IPR016214">
    <property type="entry name" value="NAD-red_Hydgase_HoxS_gsu"/>
</dbReference>
<keyword evidence="6" id="KW-0479">Metal-binding</keyword>
<proteinExistence type="inferred from homology"/>
<evidence type="ECO:0000256" key="1">
    <source>
        <dbReference type="ARBA" id="ARBA00001966"/>
    </source>
</evidence>
<dbReference type="EMBL" id="NBYN01000074">
    <property type="protein sequence ID" value="OSO86988.1"/>
    <property type="molecule type" value="Genomic_DNA"/>
</dbReference>
<dbReference type="GO" id="GO:0051539">
    <property type="term" value="F:4 iron, 4 sulfur cluster binding"/>
    <property type="evidence" value="ECO:0007669"/>
    <property type="project" value="UniProtKB-KW"/>
</dbReference>
<dbReference type="InterPro" id="IPR017900">
    <property type="entry name" value="4Fe4S_Fe_S_CS"/>
</dbReference>
<accession>A0A1X4G2K5</accession>
<comment type="caution">
    <text evidence="16">The sequence shown here is derived from an EMBL/GenBank/DDBJ whole genome shotgun (WGS) entry which is preliminary data.</text>
</comment>
<evidence type="ECO:0000256" key="8">
    <source>
        <dbReference type="ARBA" id="ARBA00023004"/>
    </source>
</evidence>
<dbReference type="PANTHER" id="PTHR24960">
    <property type="entry name" value="PHOTOSYSTEM I IRON-SULFUR CENTER-RELATED"/>
    <property type="match status" value="1"/>
</dbReference>
<evidence type="ECO:0000256" key="5">
    <source>
        <dbReference type="ARBA" id="ARBA00022714"/>
    </source>
</evidence>
<evidence type="ECO:0000256" key="2">
    <source>
        <dbReference type="ARBA" id="ARBA00004370"/>
    </source>
</evidence>
<dbReference type="PIRSF" id="PIRSF000309">
    <property type="entry name" value="NAD_red_hyd_HoxU"/>
    <property type="match status" value="1"/>
</dbReference>
<dbReference type="Pfam" id="PF22117">
    <property type="entry name" value="Fer4_Nqo3"/>
    <property type="match status" value="1"/>
</dbReference>
<dbReference type="Proteomes" id="UP000192997">
    <property type="component" value="Unassembled WGS sequence"/>
</dbReference>
<dbReference type="GO" id="GO:0016491">
    <property type="term" value="F:oxidoreductase activity"/>
    <property type="evidence" value="ECO:0007669"/>
    <property type="project" value="InterPro"/>
</dbReference>
<keyword evidence="4" id="KW-0004">4Fe-4S</keyword>
<evidence type="ECO:0000313" key="17">
    <source>
        <dbReference type="Proteomes" id="UP000192997"/>
    </source>
</evidence>
<dbReference type="PROSITE" id="PS00198">
    <property type="entry name" value="4FE4S_FER_1"/>
    <property type="match status" value="1"/>
</dbReference>
<evidence type="ECO:0000256" key="11">
    <source>
        <dbReference type="ARBA" id="ARBA00023136"/>
    </source>
</evidence>
<dbReference type="GO" id="GO:0003677">
    <property type="term" value="F:DNA binding"/>
    <property type="evidence" value="ECO:0007669"/>
    <property type="project" value="UniProtKB-KW"/>
</dbReference>
<evidence type="ECO:0000259" key="14">
    <source>
        <dbReference type="PROSITE" id="PS51379"/>
    </source>
</evidence>
<dbReference type="PROSITE" id="PS51839">
    <property type="entry name" value="4FE4S_HC3"/>
    <property type="match status" value="1"/>
</dbReference>
<dbReference type="InterPro" id="IPR017896">
    <property type="entry name" value="4Fe4S_Fe-S-bd"/>
</dbReference>
<evidence type="ECO:0000256" key="7">
    <source>
        <dbReference type="ARBA" id="ARBA00022967"/>
    </source>
</evidence>
<dbReference type="CDD" id="cd00207">
    <property type="entry name" value="fer2"/>
    <property type="match status" value="1"/>
</dbReference>
<feature type="domain" description="2Fe-2S ferredoxin-type" evidence="13">
    <location>
        <begin position="1"/>
        <end position="80"/>
    </location>
</feature>
<keyword evidence="11" id="KW-0472">Membrane</keyword>
<comment type="cofactor">
    <cofactor evidence="12">
        <name>[2Fe-2S] cluster</name>
        <dbReference type="ChEBI" id="CHEBI:190135"/>
    </cofactor>
</comment>
<dbReference type="SMART" id="SM00929">
    <property type="entry name" value="NADH-G_4Fe-4S_3"/>
    <property type="match status" value="1"/>
</dbReference>
<reference evidence="17" key="1">
    <citation type="submission" date="2017-04" db="EMBL/GenBank/DDBJ databases">
        <authorList>
            <person name="Abreu V.A."/>
            <person name="Popin R.V."/>
            <person name="Rigonato J."/>
            <person name="Andreote A.P."/>
            <person name="Schaker P.C."/>
            <person name="Hoff-Risseti C."/>
            <person name="Alvarenga D.O."/>
            <person name="Varani A.M."/>
            <person name="Fiore M.F."/>
        </authorList>
    </citation>
    <scope>NUCLEOTIDE SEQUENCE [LARGE SCALE GENOMIC DNA]</scope>
    <source>
        <strain evidence="17">CENA303</strain>
    </source>
</reference>
<dbReference type="InterPro" id="IPR036010">
    <property type="entry name" value="2Fe-2S_ferredoxin-like_sf"/>
</dbReference>
<feature type="domain" description="4Fe-4S ferredoxin-type" evidence="14">
    <location>
        <begin position="139"/>
        <end position="170"/>
    </location>
</feature>
<dbReference type="PROSITE" id="PS51085">
    <property type="entry name" value="2FE2S_FER_2"/>
    <property type="match status" value="1"/>
</dbReference>
<comment type="cofactor">
    <cofactor evidence="1">
        <name>[4Fe-4S] cluster</name>
        <dbReference type="ChEBI" id="CHEBI:49883"/>
    </cofactor>
</comment>
<sequence>MTVKTLTIDGQMVSAHEHNTLLEAAQESGIHIPTLCHLDGVGDVGACRLCLVEIAGMNKLLPACVTQVSEGMEVTTKSDRLQRYRRTIIEMLFAEGNHICSVCVANGNCELQDLAIEMGMDHVRLAYQFPQRSVDTSHERFAIDHNRCVLCTRCVRVCDEIEGAHTWDMAGRGSKSHLITDLNQPWGTSLTCTSCGKCVNACPTGALFTKGVSVEEMKHDRGKIEFLVTAREKQQWNF</sequence>
<dbReference type="FunFam" id="3.10.20.740:FF:000004">
    <property type="entry name" value="NADH-quinone oxidoreductase"/>
    <property type="match status" value="1"/>
</dbReference>
<feature type="domain" description="4Fe-4S ferredoxin-type" evidence="14">
    <location>
        <begin position="183"/>
        <end position="212"/>
    </location>
</feature>
<evidence type="ECO:0000256" key="12">
    <source>
        <dbReference type="ARBA" id="ARBA00034078"/>
    </source>
</evidence>
<organism evidence="16 17">
    <name type="scientific">Cylindrospermopsis raciborskii CENA303</name>
    <dbReference type="NCBI Taxonomy" id="1170769"/>
    <lineage>
        <taxon>Bacteria</taxon>
        <taxon>Bacillati</taxon>
        <taxon>Cyanobacteriota</taxon>
        <taxon>Cyanophyceae</taxon>
        <taxon>Nostocales</taxon>
        <taxon>Aphanizomenonaceae</taxon>
        <taxon>Cylindrospermopsis</taxon>
    </lineage>
</organism>
<protein>
    <submittedName>
        <fullName evidence="16">Bidirectional hydrogenase complex protein HoxU</fullName>
    </submittedName>
</protein>
<evidence type="ECO:0000256" key="10">
    <source>
        <dbReference type="ARBA" id="ARBA00023027"/>
    </source>
</evidence>
<dbReference type="AlphaFoldDB" id="A0A1X4G2K5"/>
<dbReference type="SUPFAM" id="SSF54292">
    <property type="entry name" value="2Fe-2S ferredoxin-like"/>
    <property type="match status" value="1"/>
</dbReference>
<dbReference type="SUPFAM" id="SSF54862">
    <property type="entry name" value="4Fe-4S ferredoxins"/>
    <property type="match status" value="1"/>
</dbReference>
<feature type="domain" description="4Fe-4S His(Cys)3-ligated-type" evidence="15">
    <location>
        <begin position="80"/>
        <end position="119"/>
    </location>
</feature>
<keyword evidence="10" id="KW-0520">NAD</keyword>
<evidence type="ECO:0000256" key="3">
    <source>
        <dbReference type="ARBA" id="ARBA00005404"/>
    </source>
</evidence>
<comment type="subcellular location">
    <subcellularLocation>
        <location evidence="2">Membrane</location>
    </subcellularLocation>
</comment>
<dbReference type="Pfam" id="PF10588">
    <property type="entry name" value="NADH-G_4Fe-4S_3"/>
    <property type="match status" value="1"/>
</dbReference>
<gene>
    <name evidence="16" type="ORF">B7O87_14970</name>
</gene>
<evidence type="ECO:0000259" key="13">
    <source>
        <dbReference type="PROSITE" id="PS51085"/>
    </source>
</evidence>
<evidence type="ECO:0000313" key="16">
    <source>
        <dbReference type="EMBL" id="OSO86988.1"/>
    </source>
</evidence>
<keyword evidence="5" id="KW-0001">2Fe-2S</keyword>
<dbReference type="InterPro" id="IPR001041">
    <property type="entry name" value="2Fe-2S_ferredoxin-type"/>
</dbReference>
<evidence type="ECO:0000256" key="9">
    <source>
        <dbReference type="ARBA" id="ARBA00023014"/>
    </source>
</evidence>